<dbReference type="AlphaFoldDB" id="C0PAU1"/>
<name>C0PAU1_MAIZE</name>
<feature type="compositionally biased region" description="Low complexity" evidence="1">
    <location>
        <begin position="69"/>
        <end position="81"/>
    </location>
</feature>
<accession>C0PAU1</accession>
<dbReference type="KEGG" id="zma:100382803"/>
<dbReference type="EMBL" id="BT068654">
    <property type="protein sequence ID" value="ACN35551.1"/>
    <property type="molecule type" value="mRNA"/>
</dbReference>
<sequence>MIESTCARCIYMIEHMHVSKYSSSESLESLGWNSLTSVSLLPCLSFHCTRRLDPLRPFRAMPPGGCRGSSALRSPAAASSLEPMPPEDAGRETAAGEEGDGFLPLPLHDEVLRMRRSIAGWHQLPVAQA</sequence>
<proteinExistence type="evidence at transcript level"/>
<evidence type="ECO:0000313" key="2">
    <source>
        <dbReference type="EMBL" id="ACN31286.1"/>
    </source>
</evidence>
<feature type="region of interest" description="Disordered" evidence="1">
    <location>
        <begin position="66"/>
        <end position="103"/>
    </location>
</feature>
<reference evidence="2" key="1">
    <citation type="journal article" date="2009" name="PLoS Genet.">
        <title>Sequencing, mapping, and analysis of 27,455 maize full-length cDNAs.</title>
        <authorList>
            <person name="Soderlund C."/>
            <person name="Descour A."/>
            <person name="Kudrna D."/>
            <person name="Bomhoff M."/>
            <person name="Boyd L."/>
            <person name="Currie J."/>
            <person name="Angelova A."/>
            <person name="Collura K."/>
            <person name="Wissotski M."/>
            <person name="Ashley E."/>
            <person name="Morrow D."/>
            <person name="Fernandes J."/>
            <person name="Walbot V."/>
            <person name="Yu Y."/>
        </authorList>
    </citation>
    <scope>NUCLEOTIDE SEQUENCE</scope>
    <source>
        <strain evidence="2">B73</strain>
    </source>
</reference>
<protein>
    <submittedName>
        <fullName evidence="2">Uncharacterized protein</fullName>
    </submittedName>
</protein>
<organism evidence="2">
    <name type="scientific">Zea mays</name>
    <name type="common">Maize</name>
    <dbReference type="NCBI Taxonomy" id="4577"/>
    <lineage>
        <taxon>Eukaryota</taxon>
        <taxon>Viridiplantae</taxon>
        <taxon>Streptophyta</taxon>
        <taxon>Embryophyta</taxon>
        <taxon>Tracheophyta</taxon>
        <taxon>Spermatophyta</taxon>
        <taxon>Magnoliopsida</taxon>
        <taxon>Liliopsida</taxon>
        <taxon>Poales</taxon>
        <taxon>Poaceae</taxon>
        <taxon>PACMAD clade</taxon>
        <taxon>Panicoideae</taxon>
        <taxon>Andropogonodae</taxon>
        <taxon>Andropogoneae</taxon>
        <taxon>Tripsacinae</taxon>
        <taxon>Zea</taxon>
    </lineage>
</organism>
<dbReference type="EMBL" id="BT070212">
    <property type="protein sequence ID" value="ACN37109.1"/>
    <property type="molecule type" value="mRNA"/>
</dbReference>
<dbReference type="EMBL" id="BT065410">
    <property type="protein sequence ID" value="ACN31286.1"/>
    <property type="molecule type" value="mRNA"/>
</dbReference>
<reference evidence="2" key="2">
    <citation type="submission" date="2012-06" db="EMBL/GenBank/DDBJ databases">
        <authorList>
            <person name="Yu Y."/>
            <person name="Currie J."/>
            <person name="Lomeli R."/>
            <person name="Angelova A."/>
            <person name="Collura K."/>
            <person name="Wissotski M."/>
            <person name="Campos D."/>
            <person name="Kudrna D."/>
            <person name="Golser W."/>
            <person name="Ashely E."/>
            <person name="Descour A."/>
            <person name="Fernandes J."/>
            <person name="Soderlund C."/>
            <person name="Walbot V."/>
        </authorList>
    </citation>
    <scope>NUCLEOTIDE SEQUENCE</scope>
    <source>
        <strain evidence="2">B73</strain>
    </source>
</reference>
<evidence type="ECO:0000256" key="1">
    <source>
        <dbReference type="SAM" id="MobiDB-lite"/>
    </source>
</evidence>